<reference evidence="2" key="1">
    <citation type="submission" date="2016-11" db="UniProtKB">
        <authorList>
            <consortium name="WormBaseParasite"/>
        </authorList>
    </citation>
    <scope>IDENTIFICATION</scope>
    <source>
        <strain evidence="2">KR3021</strain>
    </source>
</reference>
<evidence type="ECO:0000313" key="1">
    <source>
        <dbReference type="Proteomes" id="UP000095286"/>
    </source>
</evidence>
<name>A0AC35UAD7_9BILA</name>
<accession>A0AC35UAD7</accession>
<dbReference type="WBParaSite" id="RSKR_0000920100.1">
    <property type="protein sequence ID" value="RSKR_0000920100.1"/>
    <property type="gene ID" value="RSKR_0000920100"/>
</dbReference>
<organism evidence="1 2">
    <name type="scientific">Rhabditophanes sp. KR3021</name>
    <dbReference type="NCBI Taxonomy" id="114890"/>
    <lineage>
        <taxon>Eukaryota</taxon>
        <taxon>Metazoa</taxon>
        <taxon>Ecdysozoa</taxon>
        <taxon>Nematoda</taxon>
        <taxon>Chromadorea</taxon>
        <taxon>Rhabditida</taxon>
        <taxon>Tylenchina</taxon>
        <taxon>Panagrolaimomorpha</taxon>
        <taxon>Strongyloidoidea</taxon>
        <taxon>Alloionematidae</taxon>
        <taxon>Rhabditophanes</taxon>
    </lineage>
</organism>
<protein>
    <submittedName>
        <fullName evidence="2">PHD-type domain-containing protein</fullName>
    </submittedName>
</protein>
<sequence>MSDNEKDTYQDEDSQDDSQADETATQSDGGERKGVEPTSVKKSSSSVGLSKHKKGRRNNYDTVAEVIAKHSINAPDIDYSDADFNGITTFKQYQHKFKGTINRANPKLNAAKSLSLSSAMHRDFLKKKDDHFGVVKDTESVNQEEEEEEVMEVDPVPEVIPETVSQKKEKSKSKEKTVPPLRIRKNPPKAKPKPKKNESSDEEFENLLDAQERAFDEAEKDREERKQERLKKMADKKAEKEAARYKKPKPENIEHNEYCDTCKDYGELLLCDMCPRGYHLPCIDPDLKEAPEGDWMCALCVDAAAEEEALMNSKRKHVCEVCSETEYLLYCSNCIYSYHAYCLSPPLETLPEKNFMCPRCECSMPSHKPEKLLSWKFVETEYPEPWKASELPPIDTSDPENELKRKMVTHLRPSKKMAPRKTKLFFIKWRYLSYWHSDWIDEMVLDVHFAQVLRMYWRRNDPNIPPIHEMDDLEEEEKMIRKKKKDDPLNLYDRFYKYGVKPNWLVVQRVLKHANYKSNDYDYLVKWSEMAYDYSTWERDDFDCPGYETAIIKYWSHREKMTKEKPPKHITKRIGELRVESGVTLEEETSKKKKKNGYDIKKKHEVQPEYITETGGNLHPYQLEGINWLRHCYSIGSHAILADEMGLGKTVQAMTFLYSLYKEGASKGPFLVAAPLSTLLNWEREAHFWCPDFYCVTYVGDKEARAVIREHEFSFDEDSVRSGPKATKMKDPQNVKFHCLLTSYELINMDRAILSSIEWGTLVVDEAHRLKNNQSVFFKNLKDYNINYRLLLTGTPLQNNLEELFHLLNFLCPDTFDELEQFTKEFAEISKEDQIQKLHSMLGPHMLRRLKADVLTGMPTKSELIVPIDLAPMQKKWYKNILTKNFEALNIKNGGNALSLSNILMELKKCCNHPFLFPKASYEAEKMPNDLYEINGLVKASGKLVVMHKMMRKLHTNGHRVLIFSQMTKMLDILEDFCVGESYRFERIDGSITGQLRQEAIDRFNNPKSKTFVFLLSTRAGGLGINLATADTVIIYDSDWNPHNDIQAFSRAHRLGQKNTVMVYRFVTRNSVEERVTSVAKKKMLLTHLVVRANSGQKEPTMSKTELDDVLRWGTEELFKEDETAEDGETKPSENAIVWDDEAIDKLLYRKAFDPNEKIEEKKDWSDEYLSTFKVATYATTELAEEEEEENREVLIDEVQKTDPDYWSKLLRHRYEQDQEVELQQLGKGKRVRKQVNYAANASAQDWQQSSIINEDDDTSQLMSEEGDLSDGSDEETVTDAKKKRKMDEKLAPLLSKVNGQIEVLGFNPKQRKAFHNVIMRWGMPPSDAYQQQWLGRGLRSKSEKAYKAYSALFLRHLCEPTTESQENFSDGTPREGLNRQVVLSRIGLMALVRRKVQEFEDLNGDWSIPESKDIFVEVLGDSQLTQPDESLSQCGDESIMDCSVVNESKVEDVDIKTDEPKEPTETTEDALVIAKEEPKMVERPKCYFNIADGGFTELHGLWDKEEALTGPGKEYEFWHRRHDFWLLTGICTHGYGRYTDIVNDPKYAIINRPFEHNQTLGKNQPNAAEFKNKYLQKRYKLLESALIAEEQLKRAMYLEITQPNEEGLYNLNSHFSEAENVFESNREVLADAVGGDPNARAIATKALKDLDDMLSEMKNDLARLQPTVTRIKSVTERLHMTEREILSRLIAKEDEEVKRKPLPPAGPFVTFSKNQKLPSIQPDFPALRKKILGENEEEVVVVNSVESMTCDSNDSTAIKTEQPAPDSVPSSQSSQEPETAMETDEQTPASQQPSQESMDVDEQENEGTK</sequence>
<proteinExistence type="predicted"/>
<dbReference type="Proteomes" id="UP000095286">
    <property type="component" value="Unplaced"/>
</dbReference>
<evidence type="ECO:0000313" key="2">
    <source>
        <dbReference type="WBParaSite" id="RSKR_0000920100.1"/>
    </source>
</evidence>